<dbReference type="EMBL" id="QMWP01000042">
    <property type="protein sequence ID" value="RLG70645.1"/>
    <property type="molecule type" value="Genomic_DNA"/>
</dbReference>
<reference evidence="9 10" key="1">
    <citation type="submission" date="2018-06" db="EMBL/GenBank/DDBJ databases">
        <title>Extensive metabolic versatility and redundancy in microbially diverse, dynamic hydrothermal sediments.</title>
        <authorList>
            <person name="Dombrowski N."/>
            <person name="Teske A."/>
            <person name="Baker B.J."/>
        </authorList>
    </citation>
    <scope>NUCLEOTIDE SEQUENCE [LARGE SCALE GENOMIC DNA]</scope>
    <source>
        <strain evidence="9">B51_G17</strain>
    </source>
</reference>
<evidence type="ECO:0000256" key="2">
    <source>
        <dbReference type="ARBA" id="ARBA00022730"/>
    </source>
</evidence>
<dbReference type="InterPro" id="IPR002942">
    <property type="entry name" value="S4_RNA-bd"/>
</dbReference>
<dbReference type="NCBIfam" id="TIGR01018">
    <property type="entry name" value="uS4_arch"/>
    <property type="match status" value="1"/>
</dbReference>
<protein>
    <recommendedName>
        <fullName evidence="6">Small ribosomal subunit protein uS4</fullName>
    </recommendedName>
</protein>
<keyword evidence="2 6" id="KW-0699">rRNA-binding</keyword>
<dbReference type="GO" id="GO:0042274">
    <property type="term" value="P:ribosomal small subunit biogenesis"/>
    <property type="evidence" value="ECO:0007669"/>
    <property type="project" value="TreeGrafter"/>
</dbReference>
<evidence type="ECO:0000313" key="9">
    <source>
        <dbReference type="EMBL" id="RLG70645.1"/>
    </source>
</evidence>
<accession>A0A497JHK7</accession>
<gene>
    <name evidence="6" type="primary">rps4</name>
    <name evidence="9" type="ORF">DRO04_01480</name>
</gene>
<comment type="function">
    <text evidence="6">One of the primary rRNA binding proteins, it binds directly to 16S rRNA where it nucleates assembly of the body of the 30S subunit.</text>
</comment>
<name>A0A497JHK7_9ARCH</name>
<dbReference type="SUPFAM" id="SSF55174">
    <property type="entry name" value="Alpha-L RNA-binding motif"/>
    <property type="match status" value="1"/>
</dbReference>
<dbReference type="HAMAP" id="MF_01306_A">
    <property type="entry name" value="Ribosomal_uS4_A"/>
    <property type="match status" value="1"/>
</dbReference>
<dbReference type="PANTHER" id="PTHR11831">
    <property type="entry name" value="30S 40S RIBOSOMAL PROTEIN"/>
    <property type="match status" value="1"/>
</dbReference>
<dbReference type="AlphaFoldDB" id="A0A497JHK7"/>
<keyword evidence="4 6" id="KW-0689">Ribosomal protein</keyword>
<feature type="domain" description="RNA-binding S4" evidence="7">
    <location>
        <begin position="103"/>
        <end position="166"/>
    </location>
</feature>
<dbReference type="PANTHER" id="PTHR11831:SF5">
    <property type="entry name" value="40S RIBOSOMAL PROTEIN S9"/>
    <property type="match status" value="1"/>
</dbReference>
<dbReference type="InterPro" id="IPR001912">
    <property type="entry name" value="Ribosomal_uS4_N"/>
</dbReference>
<feature type="domain" description="Small ribosomal subunit protein uS4 N-terminal" evidence="8">
    <location>
        <begin position="5"/>
        <end position="102"/>
    </location>
</feature>
<dbReference type="PROSITE" id="PS50889">
    <property type="entry name" value="S4"/>
    <property type="match status" value="1"/>
</dbReference>
<comment type="subunit">
    <text evidence="6">Part of the 30S ribosomal subunit. Contacts protein S5. The interaction surface between S4 and S5 is involved in control of translational fidelity.</text>
</comment>
<dbReference type="CDD" id="cd00165">
    <property type="entry name" value="S4"/>
    <property type="match status" value="1"/>
</dbReference>
<dbReference type="GO" id="GO:0015935">
    <property type="term" value="C:small ribosomal subunit"/>
    <property type="evidence" value="ECO:0007669"/>
    <property type="project" value="InterPro"/>
</dbReference>
<evidence type="ECO:0000256" key="1">
    <source>
        <dbReference type="ARBA" id="ARBA00007465"/>
    </source>
</evidence>
<dbReference type="SMART" id="SM00363">
    <property type="entry name" value="S4"/>
    <property type="match status" value="1"/>
</dbReference>
<dbReference type="SMART" id="SM01390">
    <property type="entry name" value="Ribosomal_S4"/>
    <property type="match status" value="1"/>
</dbReference>
<comment type="similarity">
    <text evidence="1 6">Belongs to the universal ribosomal protein uS4 family.</text>
</comment>
<evidence type="ECO:0000313" key="10">
    <source>
        <dbReference type="Proteomes" id="UP000278031"/>
    </source>
</evidence>
<dbReference type="InterPro" id="IPR036986">
    <property type="entry name" value="S4_RNA-bd_sf"/>
</dbReference>
<keyword evidence="5 6" id="KW-0687">Ribonucleoprotein</keyword>
<dbReference type="Proteomes" id="UP000278031">
    <property type="component" value="Unassembled WGS sequence"/>
</dbReference>
<dbReference type="Pfam" id="PF01479">
    <property type="entry name" value="S4"/>
    <property type="match status" value="1"/>
</dbReference>
<dbReference type="InterPro" id="IPR022801">
    <property type="entry name" value="Ribosomal_uS4"/>
</dbReference>
<comment type="function">
    <text evidence="6">With S5 and S12 plays an important role in translational accuracy.</text>
</comment>
<evidence type="ECO:0000256" key="6">
    <source>
        <dbReference type="HAMAP-Rule" id="MF_01306"/>
    </source>
</evidence>
<evidence type="ECO:0000259" key="8">
    <source>
        <dbReference type="SMART" id="SM01390"/>
    </source>
</evidence>
<dbReference type="NCBIfam" id="NF003139">
    <property type="entry name" value="PRK04051.1"/>
    <property type="match status" value="1"/>
</dbReference>
<proteinExistence type="inferred from homology"/>
<sequence length="195" mass="22692">MGDPKFCRKKYSKPRKPWDKERILRENELKKFYGLKNKREIWRAKEIIRGKCRIARKLLHLSTEERAEAESELLNGLIRLGILNKGATLDDVLTLKEEDLLERRLQTLVWRKGLAKTIKQARQFIVHGHIAVDGKCVTIPSYIVPKVLEDKIDFYGEPIVTEEKGKLKEAREETSLKEKFEEAIPKENLEGENVG</sequence>
<organism evidence="9 10">
    <name type="scientific">Candidatus Iainarchaeum sp</name>
    <dbReference type="NCBI Taxonomy" id="3101447"/>
    <lineage>
        <taxon>Archaea</taxon>
        <taxon>Candidatus Iainarchaeota</taxon>
        <taxon>Candidatus Iainarchaeia</taxon>
        <taxon>Candidatus Iainarchaeales</taxon>
        <taxon>Candidatus Iainarchaeaceae</taxon>
        <taxon>Candidatus Iainarchaeum</taxon>
    </lineage>
</organism>
<evidence type="ECO:0000256" key="3">
    <source>
        <dbReference type="ARBA" id="ARBA00022884"/>
    </source>
</evidence>
<comment type="caution">
    <text evidence="9">The sequence shown here is derived from an EMBL/GenBank/DDBJ whole genome shotgun (WGS) entry which is preliminary data.</text>
</comment>
<evidence type="ECO:0000259" key="7">
    <source>
        <dbReference type="SMART" id="SM00363"/>
    </source>
</evidence>
<dbReference type="InterPro" id="IPR022802">
    <property type="entry name" value="Ribosomal_uS4_arc"/>
</dbReference>
<dbReference type="GO" id="GO:0006412">
    <property type="term" value="P:translation"/>
    <property type="evidence" value="ECO:0007669"/>
    <property type="project" value="UniProtKB-UniRule"/>
</dbReference>
<dbReference type="InterPro" id="IPR005710">
    <property type="entry name" value="Ribosomal_uS4_euk/arc"/>
</dbReference>
<dbReference type="GO" id="GO:0019843">
    <property type="term" value="F:rRNA binding"/>
    <property type="evidence" value="ECO:0007669"/>
    <property type="project" value="UniProtKB-UniRule"/>
</dbReference>
<evidence type="ECO:0000256" key="4">
    <source>
        <dbReference type="ARBA" id="ARBA00022980"/>
    </source>
</evidence>
<evidence type="ECO:0000256" key="5">
    <source>
        <dbReference type="ARBA" id="ARBA00023274"/>
    </source>
</evidence>
<dbReference type="GO" id="GO:0003735">
    <property type="term" value="F:structural constituent of ribosome"/>
    <property type="evidence" value="ECO:0007669"/>
    <property type="project" value="InterPro"/>
</dbReference>
<keyword evidence="3 6" id="KW-0694">RNA-binding</keyword>
<dbReference type="Gene3D" id="3.10.290.10">
    <property type="entry name" value="RNA-binding S4 domain"/>
    <property type="match status" value="1"/>
</dbReference>